<evidence type="ECO:0000313" key="2">
    <source>
        <dbReference type="EMBL" id="KAK1308055.1"/>
    </source>
</evidence>
<dbReference type="PANTHER" id="PTHR37212">
    <property type="entry name" value="ACTIN PROTEIN 2/3 COMPLEX SUBUNIT-LIKE PROTEIN"/>
    <property type="match status" value="1"/>
</dbReference>
<evidence type="ECO:0008006" key="4">
    <source>
        <dbReference type="Google" id="ProtNLM"/>
    </source>
</evidence>
<dbReference type="EMBL" id="JAUJYO010000009">
    <property type="protein sequence ID" value="KAK1308055.1"/>
    <property type="molecule type" value="Genomic_DNA"/>
</dbReference>
<proteinExistence type="predicted"/>
<dbReference type="AlphaFoldDB" id="A0AAV9E564"/>
<evidence type="ECO:0000313" key="3">
    <source>
        <dbReference type="Proteomes" id="UP001180020"/>
    </source>
</evidence>
<feature type="region of interest" description="Disordered" evidence="1">
    <location>
        <begin position="1"/>
        <end position="20"/>
    </location>
</feature>
<gene>
    <name evidence="2" type="ORF">QJS10_CPA09g01877</name>
</gene>
<evidence type="ECO:0000256" key="1">
    <source>
        <dbReference type="SAM" id="MobiDB-lite"/>
    </source>
</evidence>
<name>A0AAV9E564_ACOCL</name>
<dbReference type="PANTHER" id="PTHR37212:SF2">
    <property type="entry name" value="ACTIN PROTEIN 2_3 COMPLEX SUBUNIT-LIKE PROTEIN"/>
    <property type="match status" value="1"/>
</dbReference>
<accession>A0AAV9E564</accession>
<dbReference type="Proteomes" id="UP001180020">
    <property type="component" value="Unassembled WGS sequence"/>
</dbReference>
<comment type="caution">
    <text evidence="2">The sequence shown here is derived from an EMBL/GenBank/DDBJ whole genome shotgun (WGS) entry which is preliminary data.</text>
</comment>
<sequence>MRMRLEDPLDFESEDQHIRTSRSINKRRRKVIGLDDLLNDHYEEKIRLEEKEAKKRRQKRYDSDEDDDRARNGKEALLSRFVADCQKQVSEMVAEDEIPTWGLRLFGPKKDPLQWDFTRLGNCKLLEASVDSMINSMLELDSEEGDNFLEGLLMNGWLSNWVFTCGHVEDSIALWAFYQMLYSTNEELQISACDFWCSVLRNDTEVDASIIRLDWHPKYAELRDALNIYGYLMDSSANYSSHSTAVHEDSQIDGPPHNIKSWIKFLTACFCARYARQIFSILEVEEALGGIIFLFVDRHLQGISYFISECMLSALSFFTDDEWNISCESIANGLANRIPKDMNCVRVLECISVVNARSKHLRNKVALQILLNCFDMKVSSMKDILRFLLAISVKDKNCDFFKMYRNLVLIDNWLLSDPPLDEKPTILELWNRFLRNCSSQITSTDWRSYASKVRNKSSYLLQNQRKDPQ</sequence>
<reference evidence="2" key="1">
    <citation type="journal article" date="2023" name="Nat. Commun.">
        <title>Diploid and tetraploid genomes of Acorus and the evolution of monocots.</title>
        <authorList>
            <person name="Ma L."/>
            <person name="Liu K.W."/>
            <person name="Li Z."/>
            <person name="Hsiao Y.Y."/>
            <person name="Qi Y."/>
            <person name="Fu T."/>
            <person name="Tang G.D."/>
            <person name="Zhang D."/>
            <person name="Sun W.H."/>
            <person name="Liu D.K."/>
            <person name="Li Y."/>
            <person name="Chen G.Z."/>
            <person name="Liu X.D."/>
            <person name="Liao X.Y."/>
            <person name="Jiang Y.T."/>
            <person name="Yu X."/>
            <person name="Hao Y."/>
            <person name="Huang J."/>
            <person name="Zhao X.W."/>
            <person name="Ke S."/>
            <person name="Chen Y.Y."/>
            <person name="Wu W.L."/>
            <person name="Hsu J.L."/>
            <person name="Lin Y.F."/>
            <person name="Huang M.D."/>
            <person name="Li C.Y."/>
            <person name="Huang L."/>
            <person name="Wang Z.W."/>
            <person name="Zhao X."/>
            <person name="Zhong W.Y."/>
            <person name="Peng D.H."/>
            <person name="Ahmad S."/>
            <person name="Lan S."/>
            <person name="Zhang J.S."/>
            <person name="Tsai W.C."/>
            <person name="Van de Peer Y."/>
            <person name="Liu Z.J."/>
        </authorList>
    </citation>
    <scope>NUCLEOTIDE SEQUENCE</scope>
    <source>
        <strain evidence="2">CP</strain>
    </source>
</reference>
<protein>
    <recommendedName>
        <fullName evidence="4">Coiled-coil SMC6 And NSE5 INteracting (CANIN) domain-containing protein</fullName>
    </recommendedName>
</protein>
<reference evidence="2" key="2">
    <citation type="submission" date="2023-06" db="EMBL/GenBank/DDBJ databases">
        <authorList>
            <person name="Ma L."/>
            <person name="Liu K.-W."/>
            <person name="Li Z."/>
            <person name="Hsiao Y.-Y."/>
            <person name="Qi Y."/>
            <person name="Fu T."/>
            <person name="Tang G."/>
            <person name="Zhang D."/>
            <person name="Sun W.-H."/>
            <person name="Liu D.-K."/>
            <person name="Li Y."/>
            <person name="Chen G.-Z."/>
            <person name="Liu X.-D."/>
            <person name="Liao X.-Y."/>
            <person name="Jiang Y.-T."/>
            <person name="Yu X."/>
            <person name="Hao Y."/>
            <person name="Huang J."/>
            <person name="Zhao X.-W."/>
            <person name="Ke S."/>
            <person name="Chen Y.-Y."/>
            <person name="Wu W.-L."/>
            <person name="Hsu J.-L."/>
            <person name="Lin Y.-F."/>
            <person name="Huang M.-D."/>
            <person name="Li C.-Y."/>
            <person name="Huang L."/>
            <person name="Wang Z.-W."/>
            <person name="Zhao X."/>
            <person name="Zhong W.-Y."/>
            <person name="Peng D.-H."/>
            <person name="Ahmad S."/>
            <person name="Lan S."/>
            <person name="Zhang J.-S."/>
            <person name="Tsai W.-C."/>
            <person name="Van De Peer Y."/>
            <person name="Liu Z.-J."/>
        </authorList>
    </citation>
    <scope>NUCLEOTIDE SEQUENCE</scope>
    <source>
        <strain evidence="2">CP</strain>
        <tissue evidence="2">Leaves</tissue>
    </source>
</reference>
<keyword evidence="3" id="KW-1185">Reference proteome</keyword>
<organism evidence="2 3">
    <name type="scientific">Acorus calamus</name>
    <name type="common">Sweet flag</name>
    <dbReference type="NCBI Taxonomy" id="4465"/>
    <lineage>
        <taxon>Eukaryota</taxon>
        <taxon>Viridiplantae</taxon>
        <taxon>Streptophyta</taxon>
        <taxon>Embryophyta</taxon>
        <taxon>Tracheophyta</taxon>
        <taxon>Spermatophyta</taxon>
        <taxon>Magnoliopsida</taxon>
        <taxon>Liliopsida</taxon>
        <taxon>Acoraceae</taxon>
        <taxon>Acorus</taxon>
    </lineage>
</organism>